<feature type="compositionally biased region" description="Pro residues" evidence="2">
    <location>
        <begin position="94"/>
        <end position="107"/>
    </location>
</feature>
<dbReference type="Proteomes" id="UP000215305">
    <property type="component" value="Unassembled WGS sequence"/>
</dbReference>
<dbReference type="GeneID" id="38125225"/>
<feature type="region of interest" description="Disordered" evidence="2">
    <location>
        <begin position="70"/>
        <end position="109"/>
    </location>
</feature>
<feature type="coiled-coil region" evidence="1">
    <location>
        <begin position="158"/>
        <end position="192"/>
    </location>
</feature>
<organism evidence="3 4">
    <name type="scientific">Aspergillus thermomutatus</name>
    <name type="common">Neosartorya pseudofischeri</name>
    <dbReference type="NCBI Taxonomy" id="41047"/>
    <lineage>
        <taxon>Eukaryota</taxon>
        <taxon>Fungi</taxon>
        <taxon>Dikarya</taxon>
        <taxon>Ascomycota</taxon>
        <taxon>Pezizomycotina</taxon>
        <taxon>Eurotiomycetes</taxon>
        <taxon>Eurotiomycetidae</taxon>
        <taxon>Eurotiales</taxon>
        <taxon>Aspergillaceae</taxon>
        <taxon>Aspergillus</taxon>
        <taxon>Aspergillus subgen. Fumigati</taxon>
    </lineage>
</organism>
<name>A0A397HCG2_ASPTH</name>
<dbReference type="RefSeq" id="XP_026615323.1">
    <property type="nucleotide sequence ID" value="XM_026756870.1"/>
</dbReference>
<keyword evidence="4" id="KW-1185">Reference proteome</keyword>
<keyword evidence="1" id="KW-0175">Coiled coil</keyword>
<evidence type="ECO:0000256" key="2">
    <source>
        <dbReference type="SAM" id="MobiDB-lite"/>
    </source>
</evidence>
<dbReference type="AlphaFoldDB" id="A0A397HCG2"/>
<feature type="region of interest" description="Disordered" evidence="2">
    <location>
        <begin position="1"/>
        <end position="47"/>
    </location>
</feature>
<feature type="compositionally biased region" description="Basic and acidic residues" evidence="2">
    <location>
        <begin position="35"/>
        <end position="44"/>
    </location>
</feature>
<evidence type="ECO:0000313" key="4">
    <source>
        <dbReference type="Proteomes" id="UP000215305"/>
    </source>
</evidence>
<accession>A0A397HCG2</accession>
<dbReference type="EMBL" id="NKHU02000071">
    <property type="protein sequence ID" value="RHZ58130.1"/>
    <property type="molecule type" value="Genomic_DNA"/>
</dbReference>
<comment type="caution">
    <text evidence="3">The sequence shown here is derived from an EMBL/GenBank/DDBJ whole genome shotgun (WGS) entry which is preliminary data.</text>
</comment>
<gene>
    <name evidence="3" type="ORF">CDV56_103251</name>
</gene>
<sequence length="205" mass="22935">MVEKGHELPEDVQAGLEGAKLRPDLTPAQQLLGFEPRKGEREEPFVEWEASRPAGRLLGASYAKAAPDVAKMAFEERTRHKHQRQCQRQQHQQRPPPPPASPGPPPCLALKKRRGEEAIRRKAHQEVFRLMADRGVAAPEDIQAGLGAPKLRPDLTRAQLLRGKREEEKERRKEAKEALEAAKKAFEEADKAWCSADAAIQGSVR</sequence>
<protein>
    <submittedName>
        <fullName evidence="3">Uncharacterized protein</fullName>
    </submittedName>
</protein>
<evidence type="ECO:0000256" key="1">
    <source>
        <dbReference type="SAM" id="Coils"/>
    </source>
</evidence>
<proteinExistence type="predicted"/>
<dbReference type="VEuPathDB" id="FungiDB:CDV56_103251"/>
<reference evidence="3" key="1">
    <citation type="submission" date="2018-08" db="EMBL/GenBank/DDBJ databases">
        <title>Draft genome sequence of azole-resistant Aspergillus thermomutatus (Neosartorya pseudofischeri) strain HMR AF 39, isolated from a human nasal aspirate.</title>
        <authorList>
            <person name="Parent-Michaud M."/>
            <person name="Dufresne P.J."/>
            <person name="Fournier E."/>
            <person name="Martineau C."/>
            <person name="Moreira S."/>
            <person name="Perkins V."/>
            <person name="De Repentigny L."/>
            <person name="Dufresne S.F."/>
        </authorList>
    </citation>
    <scope>NUCLEOTIDE SEQUENCE [LARGE SCALE GENOMIC DNA]</scope>
    <source>
        <strain evidence="3">HMR AF 39</strain>
    </source>
</reference>
<evidence type="ECO:0000313" key="3">
    <source>
        <dbReference type="EMBL" id="RHZ58130.1"/>
    </source>
</evidence>